<keyword evidence="1" id="KW-0812">Transmembrane</keyword>
<sequence length="348" mass="39969">MNKPKLTIEGLLTDPFFIDYCLNDKETEDTNPWKHYVPDHLQDKERYDQAKSYVLLLTGKIPEEMIDSRLAEFKLLFQQRKDRKDPKLQLKTKLRRSLFVKMSVAASILLMSATAIFFYLNQRKKVFKFSDIRGETVYAPQKQRKTLVLADGTEAILYPGSRLIIPENFNAEDRRIGIVGQVYLNVAPQPGKPFIAYSKHTRTIALGTSFYVRDFENSKESSVLLMTGKVKVTEPKHGASQILEPGTSVVLNHQSLALTRKIFPLKEMEELSQSRLNFENADMPTIISKLELYYGVEFDLSQCNCDFKKITGDYSDESLSAILGTISFINQLNWKIQGQKIMFEPRTK</sequence>
<feature type="transmembrane region" description="Helical" evidence="1">
    <location>
        <begin position="98"/>
        <end position="120"/>
    </location>
</feature>
<keyword evidence="5" id="KW-1185">Reference proteome</keyword>
<evidence type="ECO:0000313" key="5">
    <source>
        <dbReference type="Proteomes" id="UP000184287"/>
    </source>
</evidence>
<evidence type="ECO:0000313" key="4">
    <source>
        <dbReference type="EMBL" id="SHF44090.1"/>
    </source>
</evidence>
<organism evidence="4 5">
    <name type="scientific">Pedobacter caeni</name>
    <dbReference type="NCBI Taxonomy" id="288992"/>
    <lineage>
        <taxon>Bacteria</taxon>
        <taxon>Pseudomonadati</taxon>
        <taxon>Bacteroidota</taxon>
        <taxon>Sphingobacteriia</taxon>
        <taxon>Sphingobacteriales</taxon>
        <taxon>Sphingobacteriaceae</taxon>
        <taxon>Pedobacter</taxon>
    </lineage>
</organism>
<dbReference type="Pfam" id="PF04773">
    <property type="entry name" value="FecR"/>
    <property type="match status" value="1"/>
</dbReference>
<dbReference type="EMBL" id="FQUQ01000002">
    <property type="protein sequence ID" value="SHF44090.1"/>
    <property type="molecule type" value="Genomic_DNA"/>
</dbReference>
<dbReference type="AlphaFoldDB" id="A0A1M5BNW5"/>
<dbReference type="PANTHER" id="PTHR30273:SF2">
    <property type="entry name" value="PROTEIN FECR"/>
    <property type="match status" value="1"/>
</dbReference>
<dbReference type="PANTHER" id="PTHR30273">
    <property type="entry name" value="PERIPLASMIC SIGNAL SENSOR AND SIGMA FACTOR ACTIVATOR FECR-RELATED"/>
    <property type="match status" value="1"/>
</dbReference>
<keyword evidence="1" id="KW-1133">Transmembrane helix</keyword>
<dbReference type="InterPro" id="IPR032508">
    <property type="entry name" value="FecR_C"/>
</dbReference>
<evidence type="ECO:0000256" key="1">
    <source>
        <dbReference type="SAM" id="Phobius"/>
    </source>
</evidence>
<feature type="domain" description="FecR protein" evidence="2">
    <location>
        <begin position="137"/>
        <end position="231"/>
    </location>
</feature>
<dbReference type="InterPro" id="IPR006860">
    <property type="entry name" value="FecR"/>
</dbReference>
<dbReference type="InterPro" id="IPR012373">
    <property type="entry name" value="Ferrdict_sens_TM"/>
</dbReference>
<reference evidence="5" key="1">
    <citation type="submission" date="2016-11" db="EMBL/GenBank/DDBJ databases">
        <authorList>
            <person name="Varghese N."/>
            <person name="Submissions S."/>
        </authorList>
    </citation>
    <scope>NUCLEOTIDE SEQUENCE [LARGE SCALE GENOMIC DNA]</scope>
    <source>
        <strain evidence="5">DSM 16990</strain>
    </source>
</reference>
<dbReference type="Pfam" id="PF16344">
    <property type="entry name" value="FecR_C"/>
    <property type="match status" value="1"/>
</dbReference>
<dbReference type="GO" id="GO:0016989">
    <property type="term" value="F:sigma factor antagonist activity"/>
    <property type="evidence" value="ECO:0007669"/>
    <property type="project" value="TreeGrafter"/>
</dbReference>
<name>A0A1M5BNW5_9SPHI</name>
<dbReference type="OrthoDB" id="1523735at2"/>
<dbReference type="STRING" id="288992.SAMN04488522_1021280"/>
<evidence type="ECO:0000259" key="3">
    <source>
        <dbReference type="Pfam" id="PF16344"/>
    </source>
</evidence>
<proteinExistence type="predicted"/>
<dbReference type="Gene3D" id="3.55.50.30">
    <property type="match status" value="1"/>
</dbReference>
<accession>A0A1M5BNW5</accession>
<dbReference type="Proteomes" id="UP000184287">
    <property type="component" value="Unassembled WGS sequence"/>
</dbReference>
<keyword evidence="1" id="KW-0472">Membrane</keyword>
<gene>
    <name evidence="4" type="ORF">SAMN04488522_1021280</name>
</gene>
<dbReference type="PIRSF" id="PIRSF018266">
    <property type="entry name" value="FecR"/>
    <property type="match status" value="1"/>
</dbReference>
<dbReference type="RefSeq" id="WP_073231559.1">
    <property type="nucleotide sequence ID" value="NZ_FQUQ01000002.1"/>
</dbReference>
<evidence type="ECO:0000259" key="2">
    <source>
        <dbReference type="Pfam" id="PF04773"/>
    </source>
</evidence>
<dbReference type="Gene3D" id="2.60.120.1440">
    <property type="match status" value="1"/>
</dbReference>
<feature type="domain" description="Protein FecR C-terminal" evidence="3">
    <location>
        <begin position="275"/>
        <end position="341"/>
    </location>
</feature>
<protein>
    <submittedName>
        <fullName evidence="4">FecR family protein</fullName>
    </submittedName>
</protein>